<proteinExistence type="predicted"/>
<organism evidence="1 2">
    <name type="scientific">Neptunomonas antarctica</name>
    <dbReference type="NCBI Taxonomy" id="619304"/>
    <lineage>
        <taxon>Bacteria</taxon>
        <taxon>Pseudomonadati</taxon>
        <taxon>Pseudomonadota</taxon>
        <taxon>Gammaproteobacteria</taxon>
        <taxon>Oceanospirillales</taxon>
        <taxon>Oceanospirillaceae</taxon>
        <taxon>Neptunomonas</taxon>
    </lineage>
</organism>
<dbReference type="OrthoDB" id="8902201at2"/>
<gene>
    <name evidence="1" type="ORF">SAMN05421760_101642</name>
</gene>
<dbReference type="AlphaFoldDB" id="A0A1N7J5Q6"/>
<accession>A0A1N7J5Q6</accession>
<dbReference type="STRING" id="619304.SAMN05421760_101642"/>
<evidence type="ECO:0000313" key="2">
    <source>
        <dbReference type="Proteomes" id="UP000185999"/>
    </source>
</evidence>
<sequence length="391" mass="45047">MKSSTLNTLLVAKSILGETKYLVNSGDKYSCTAGIILLQDFVELVVLAALDELDVEEQRSLASMPFDGLLGELKKLKVPIIKSGTIKALNKQRVISKHYGQLAEPTSVINYFDVALKFVDALLEHVVGSKLQDIFLTDILNDGVVKTLVKQSIEFSEQDKFLDSLICLRKAFFVAYEYDYSVYYFRNGLEKKSGLLGLSLRGGIKANYWAKDKEWIRTHVKKPMDYMQVNHAQLKTDCMELGVSTVDIENFRRLTPEVIRTEDQSWHFEYTTSFVANEINKDNFNFCLDILLNFLLKKQEFDSSRKYPKYDKSIMAPPIYIGKPVFEKPSQRSSVLTEVRTEYYYTVERVVTGFDSSERYFYVYLYPQKEQYQNEEAFQGFLLIEDSSEGC</sequence>
<reference evidence="2" key="1">
    <citation type="submission" date="2017-01" db="EMBL/GenBank/DDBJ databases">
        <authorList>
            <person name="Varghese N."/>
            <person name="Submissions S."/>
        </authorList>
    </citation>
    <scope>NUCLEOTIDE SEQUENCE [LARGE SCALE GENOMIC DNA]</scope>
    <source>
        <strain evidence="2">DSM 22306</strain>
    </source>
</reference>
<dbReference type="RefSeq" id="WP_054342811.1">
    <property type="nucleotide sequence ID" value="NZ_FTOE01000001.1"/>
</dbReference>
<dbReference type="EMBL" id="FTOE01000001">
    <property type="protein sequence ID" value="SIS44571.1"/>
    <property type="molecule type" value="Genomic_DNA"/>
</dbReference>
<protein>
    <submittedName>
        <fullName evidence="1">Uncharacterized protein</fullName>
    </submittedName>
</protein>
<name>A0A1N7J5Q6_9GAMM</name>
<dbReference type="Proteomes" id="UP000185999">
    <property type="component" value="Unassembled WGS sequence"/>
</dbReference>
<keyword evidence="2" id="KW-1185">Reference proteome</keyword>
<evidence type="ECO:0000313" key="1">
    <source>
        <dbReference type="EMBL" id="SIS44571.1"/>
    </source>
</evidence>